<feature type="non-terminal residue" evidence="5">
    <location>
        <position position="369"/>
    </location>
</feature>
<evidence type="ECO:0000313" key="6">
    <source>
        <dbReference type="Proteomes" id="UP000789831"/>
    </source>
</evidence>
<dbReference type="GO" id="GO:0031505">
    <property type="term" value="P:fungal-type cell wall organization"/>
    <property type="evidence" value="ECO:0007669"/>
    <property type="project" value="TreeGrafter"/>
</dbReference>
<keyword evidence="2 4" id="KW-0732">Signal</keyword>
<dbReference type="AlphaFoldDB" id="A0A9N9DAD7"/>
<gene>
    <name evidence="5" type="ORF">AGERDE_LOCUS10389</name>
</gene>
<comment type="subcellular location">
    <subcellularLocation>
        <location evidence="1">Cell envelope</location>
    </subcellularLocation>
</comment>
<dbReference type="EMBL" id="CAJVPL010003190">
    <property type="protein sequence ID" value="CAG8627997.1"/>
    <property type="molecule type" value="Genomic_DNA"/>
</dbReference>
<evidence type="ECO:0000256" key="1">
    <source>
        <dbReference type="ARBA" id="ARBA00004196"/>
    </source>
</evidence>
<dbReference type="InterPro" id="IPR032675">
    <property type="entry name" value="LRR_dom_sf"/>
</dbReference>
<dbReference type="GO" id="GO:0009277">
    <property type="term" value="C:fungal-type cell wall"/>
    <property type="evidence" value="ECO:0007669"/>
    <property type="project" value="TreeGrafter"/>
</dbReference>
<reference evidence="5" key="1">
    <citation type="submission" date="2021-06" db="EMBL/GenBank/DDBJ databases">
        <authorList>
            <person name="Kallberg Y."/>
            <person name="Tangrot J."/>
            <person name="Rosling A."/>
        </authorList>
    </citation>
    <scope>NUCLEOTIDE SEQUENCE</scope>
    <source>
        <strain evidence="5">MT106</strain>
    </source>
</reference>
<comment type="caution">
    <text evidence="5">The sequence shown here is derived from an EMBL/GenBank/DDBJ whole genome shotgun (WGS) entry which is preliminary data.</text>
</comment>
<dbReference type="Gene3D" id="3.80.10.10">
    <property type="entry name" value="Ribonuclease Inhibitor"/>
    <property type="match status" value="1"/>
</dbReference>
<proteinExistence type="predicted"/>
<protein>
    <submittedName>
        <fullName evidence="5">9231_t:CDS:1</fullName>
    </submittedName>
</protein>
<dbReference type="SUPFAM" id="SSF52058">
    <property type="entry name" value="L domain-like"/>
    <property type="match status" value="2"/>
</dbReference>
<evidence type="ECO:0000256" key="2">
    <source>
        <dbReference type="ARBA" id="ARBA00022729"/>
    </source>
</evidence>
<dbReference type="GO" id="GO:0009986">
    <property type="term" value="C:cell surface"/>
    <property type="evidence" value="ECO:0007669"/>
    <property type="project" value="TreeGrafter"/>
</dbReference>
<dbReference type="InterPro" id="IPR051648">
    <property type="entry name" value="CWI-Assembly_Regulator"/>
</dbReference>
<evidence type="ECO:0000256" key="3">
    <source>
        <dbReference type="ARBA" id="ARBA00023180"/>
    </source>
</evidence>
<dbReference type="Proteomes" id="UP000789831">
    <property type="component" value="Unassembled WGS sequence"/>
</dbReference>
<keyword evidence="6" id="KW-1185">Reference proteome</keyword>
<evidence type="ECO:0000313" key="5">
    <source>
        <dbReference type="EMBL" id="CAG8627997.1"/>
    </source>
</evidence>
<evidence type="ECO:0000256" key="4">
    <source>
        <dbReference type="SAM" id="SignalP"/>
    </source>
</evidence>
<dbReference type="PANTHER" id="PTHR31018:SF3">
    <property type="entry name" value="RECEPTOR PROTEIN-TYROSINE KINASE"/>
    <property type="match status" value="1"/>
</dbReference>
<feature type="chain" id="PRO_5040212701" evidence="4">
    <location>
        <begin position="24"/>
        <end position="369"/>
    </location>
</feature>
<dbReference type="PANTHER" id="PTHR31018">
    <property type="entry name" value="SPORULATION-SPECIFIC PROTEIN-RELATED"/>
    <property type="match status" value="1"/>
</dbReference>
<sequence length="369" mass="39326">MVLFSVIKITIIFMLIIVKITNSAGKSIACDGVIQVRDQQDLDGLQNCPTFSGTIAIISTPLKSLIIPHIQNLRGTIDVQNNPSLAMIAVPHLKNANNFVLNENRALNIVDVPSMTQATTFSINGAPSLKSVNFPSRLGQIGNLELSNTGVKELNGVDAKEINSLRLTNNADLDNVSLTNTKSVGTISLSNNAKAGLHFDAQNLGELGEGEFKNLASTSFPSLTKVTSSLTFNENSMKSLEIPKLSEIGGTLQITSNGNLKSTAFSDLTHIGGTLFVLNNPQLANVDGFPNLAKVDAAVDITGSFDKMSMPALRDVRGGMNVQSSSNAFKCDTINGFKGNVVKGDDDNFTCVTGVMDPKPRISKVKDDN</sequence>
<name>A0A9N9DAD7_9GLOM</name>
<dbReference type="GO" id="GO:0005886">
    <property type="term" value="C:plasma membrane"/>
    <property type="evidence" value="ECO:0007669"/>
    <property type="project" value="TreeGrafter"/>
</dbReference>
<keyword evidence="3" id="KW-0325">Glycoprotein</keyword>
<organism evidence="5 6">
    <name type="scientific">Ambispora gerdemannii</name>
    <dbReference type="NCBI Taxonomy" id="144530"/>
    <lineage>
        <taxon>Eukaryota</taxon>
        <taxon>Fungi</taxon>
        <taxon>Fungi incertae sedis</taxon>
        <taxon>Mucoromycota</taxon>
        <taxon>Glomeromycotina</taxon>
        <taxon>Glomeromycetes</taxon>
        <taxon>Archaeosporales</taxon>
        <taxon>Ambisporaceae</taxon>
        <taxon>Ambispora</taxon>
    </lineage>
</organism>
<accession>A0A9N9DAD7</accession>
<feature type="signal peptide" evidence="4">
    <location>
        <begin position="1"/>
        <end position="23"/>
    </location>
</feature>
<dbReference type="OrthoDB" id="536881at2759"/>